<dbReference type="AlphaFoldDB" id="A0A0G4K465"/>
<proteinExistence type="predicted"/>
<dbReference type="RefSeq" id="WP_048593341.1">
    <property type="nucleotide sequence ID" value="NZ_CVLB01000001.1"/>
</dbReference>
<dbReference type="PANTHER" id="PTHR40111">
    <property type="entry name" value="CEPHALOSPORIN-C DEACETYLASE"/>
    <property type="match status" value="1"/>
</dbReference>
<dbReference type="GO" id="GO:0005976">
    <property type="term" value="P:polysaccharide metabolic process"/>
    <property type="evidence" value="ECO:0007669"/>
    <property type="project" value="TreeGrafter"/>
</dbReference>
<feature type="active site" description="Charge relay system" evidence="1">
    <location>
        <position position="306"/>
    </location>
</feature>
<gene>
    <name evidence="4" type="primary">axeA</name>
    <name evidence="4" type="ORF">BRSU_0150</name>
</gene>
<dbReference type="PANTHER" id="PTHR40111:SF1">
    <property type="entry name" value="CEPHALOSPORIN-C DEACETYLASE"/>
    <property type="match status" value="1"/>
</dbReference>
<dbReference type="Proteomes" id="UP000043763">
    <property type="component" value="Unassembled WGS sequence"/>
</dbReference>
<organism evidence="4 5">
    <name type="scientific">Brachyspira suanatina</name>
    <dbReference type="NCBI Taxonomy" id="381802"/>
    <lineage>
        <taxon>Bacteria</taxon>
        <taxon>Pseudomonadati</taxon>
        <taxon>Spirochaetota</taxon>
        <taxon>Spirochaetia</taxon>
        <taxon>Brachyspirales</taxon>
        <taxon>Brachyspiraceae</taxon>
        <taxon>Brachyspira</taxon>
    </lineage>
</organism>
<dbReference type="Pfam" id="PF05448">
    <property type="entry name" value="AXE1"/>
    <property type="match status" value="1"/>
</dbReference>
<dbReference type="SUPFAM" id="SSF53474">
    <property type="entry name" value="alpha/beta-Hydrolases"/>
    <property type="match status" value="1"/>
</dbReference>
<sequence length="326" mass="36595">MAFFDLSLEELYKYKGSGEEPKDFDEFWLNTLNENNHKTEAEYTLIDTYLKLFDVWNVSFKGYSKHVINGWYIAPKYARENNEKLTCIMHYPGYGGGRDYPNSHLLFPSAGYSIFVMEVRGQGAEGGNGATTPDPVGSTPHADGFLTMGILDKKDYFYKRVFVDAFKSIEAAKEHPLTGKIAVNGTSQGGGIALALLGLSALKNEKIEAAMIDVPFLCDYKRACTITDTLPYNEIARFCKTNRMYENRAFETLSYFDGAFFAKRSKVKALFSVGLMDILCPPSTVFAAYNNYSGEKSINVYTFNGHEGGDNEQSERKLEFLNSLNL</sequence>
<feature type="active site" description="Nucleophile" evidence="1">
    <location>
        <position position="187"/>
    </location>
</feature>
<accession>A0A0G4K465</accession>
<dbReference type="InterPro" id="IPR039069">
    <property type="entry name" value="CE7"/>
</dbReference>
<feature type="active site" description="Charge relay system" evidence="1">
    <location>
        <position position="277"/>
    </location>
</feature>
<evidence type="ECO:0000256" key="1">
    <source>
        <dbReference type="PIRSR" id="PIRSR639069-1"/>
    </source>
</evidence>
<name>A0A0G4K465_9SPIR</name>
<protein>
    <submittedName>
        <fullName evidence="4">Cephalosporin-C deacetylase</fullName>
        <ecNumber evidence="4">3.1.1.41</ecNumber>
    </submittedName>
</protein>
<dbReference type="OrthoDB" id="9770528at2"/>
<keyword evidence="4" id="KW-0378">Hydrolase</keyword>
<evidence type="ECO:0000256" key="2">
    <source>
        <dbReference type="PIRSR" id="PIRSR639069-2"/>
    </source>
</evidence>
<evidence type="ECO:0000313" key="5">
    <source>
        <dbReference type="Proteomes" id="UP000043763"/>
    </source>
</evidence>
<dbReference type="Gene3D" id="3.40.50.1820">
    <property type="entry name" value="alpha/beta hydrolase"/>
    <property type="match status" value="1"/>
</dbReference>
<keyword evidence="5" id="KW-1185">Reference proteome</keyword>
<evidence type="ECO:0000313" key="4">
    <source>
        <dbReference type="EMBL" id="CRF31463.1"/>
    </source>
</evidence>
<dbReference type="InterPro" id="IPR029058">
    <property type="entry name" value="AB_hydrolase_fold"/>
</dbReference>
<dbReference type="GO" id="GO:0047739">
    <property type="term" value="F:cephalosporin-C deacetylase activity"/>
    <property type="evidence" value="ECO:0007669"/>
    <property type="project" value="UniProtKB-EC"/>
</dbReference>
<feature type="domain" description="Acetyl xylan esterase" evidence="3">
    <location>
        <begin position="1"/>
        <end position="323"/>
    </location>
</feature>
<dbReference type="EMBL" id="CVLB01000001">
    <property type="protein sequence ID" value="CRF31463.1"/>
    <property type="molecule type" value="Genomic_DNA"/>
</dbReference>
<dbReference type="InterPro" id="IPR008391">
    <property type="entry name" value="AXE1_dom"/>
</dbReference>
<feature type="binding site" evidence="2">
    <location>
        <position position="94"/>
    </location>
    <ligand>
        <name>substrate</name>
    </ligand>
</feature>
<dbReference type="EC" id="3.1.1.41" evidence="4"/>
<reference evidence="5" key="1">
    <citation type="submission" date="2015-04" db="EMBL/GenBank/DDBJ databases">
        <authorList>
            <person name="Mushtaq Mamoona"/>
        </authorList>
    </citation>
    <scope>NUCLEOTIDE SEQUENCE [LARGE SCALE GENOMIC DNA]</scope>
    <source>
        <strain evidence="5">AN4859/03</strain>
    </source>
</reference>
<evidence type="ECO:0000259" key="3">
    <source>
        <dbReference type="Pfam" id="PF05448"/>
    </source>
</evidence>